<dbReference type="STRING" id="1123010.SAMN02745724_01041"/>
<accession>A0A1I1GV45</accession>
<evidence type="ECO:0000313" key="1">
    <source>
        <dbReference type="EMBL" id="SFC15411.1"/>
    </source>
</evidence>
<dbReference type="EMBL" id="FOLO01000005">
    <property type="protein sequence ID" value="SFC15411.1"/>
    <property type="molecule type" value="Genomic_DNA"/>
</dbReference>
<sequence>MVYLGLFLCVVLNSLLGYFLYQYFKDHKQQIHSNEIKIDPVAQVNEEMLTLAVRALIANDIQNKGYQAVENRDILHELAQIGKIHAGDIDDIK</sequence>
<dbReference type="Proteomes" id="UP000198862">
    <property type="component" value="Unassembled WGS sequence"/>
</dbReference>
<protein>
    <submittedName>
        <fullName evidence="1">Uncharacterized protein</fullName>
    </submittedName>
</protein>
<dbReference type="AlphaFoldDB" id="A0A1I1GV45"/>
<keyword evidence="2" id="KW-1185">Reference proteome</keyword>
<evidence type="ECO:0000313" key="2">
    <source>
        <dbReference type="Proteomes" id="UP000198862"/>
    </source>
</evidence>
<reference evidence="1 2" key="1">
    <citation type="submission" date="2016-10" db="EMBL/GenBank/DDBJ databases">
        <authorList>
            <person name="de Groot N.N."/>
        </authorList>
    </citation>
    <scope>NUCLEOTIDE SEQUENCE [LARGE SCALE GENOMIC DNA]</scope>
    <source>
        <strain evidence="1 2">DSM 6059</strain>
    </source>
</reference>
<name>A0A1I1GV45_9GAMM</name>
<proteinExistence type="predicted"/>
<dbReference type="RefSeq" id="WP_091981026.1">
    <property type="nucleotide sequence ID" value="NZ_FOLO01000005.1"/>
</dbReference>
<gene>
    <name evidence="1" type="ORF">SAMN02745724_01041</name>
</gene>
<organism evidence="1 2">
    <name type="scientific">Pseudoalteromonas denitrificans DSM 6059</name>
    <dbReference type="NCBI Taxonomy" id="1123010"/>
    <lineage>
        <taxon>Bacteria</taxon>
        <taxon>Pseudomonadati</taxon>
        <taxon>Pseudomonadota</taxon>
        <taxon>Gammaproteobacteria</taxon>
        <taxon>Alteromonadales</taxon>
        <taxon>Pseudoalteromonadaceae</taxon>
        <taxon>Pseudoalteromonas</taxon>
    </lineage>
</organism>